<keyword evidence="2" id="KW-0472">Membrane</keyword>
<feature type="transmembrane region" description="Helical" evidence="2">
    <location>
        <begin position="152"/>
        <end position="172"/>
    </location>
</feature>
<comment type="caution">
    <text evidence="3">The sequence shown here is derived from an EMBL/GenBank/DDBJ whole genome shotgun (WGS) entry which is preliminary data.</text>
</comment>
<keyword evidence="2" id="KW-0812">Transmembrane</keyword>
<keyword evidence="4" id="KW-1185">Reference proteome</keyword>
<name>A0ABP1Q5Z1_9HEXA</name>
<feature type="transmembrane region" description="Helical" evidence="2">
    <location>
        <begin position="34"/>
        <end position="52"/>
    </location>
</feature>
<feature type="compositionally biased region" description="Basic and acidic residues" evidence="1">
    <location>
        <begin position="246"/>
        <end position="255"/>
    </location>
</feature>
<dbReference type="Proteomes" id="UP001642540">
    <property type="component" value="Unassembled WGS sequence"/>
</dbReference>
<sequence length="440" mass="51347">MWHVLTYFSVCRFYIDQDDHGNYTIKKAGCFRMLIYYGMWINTTIKIIYLILTYRGYLIEIHFLDQMSIWDWFLCFSQLVQETNMWYRKYPMYEVLHANWKIQEEVFRKLGSPQHVQDKIMKTDKSLVIMHMVIVFGGCSALMVQFASAPKYALNTYAVIPFDNLFMGIIFATHEYLYMFHIWSNQASSIVLCEVFASSYTHIIREMTLVLGRLIEEGKPVKPIKSSRSRRGSITSGPDSARRRRPLSDMEHRERHTEIANEVKAKIVKRSLDLKTVVPGTEYDITTLLADYKKMMISTTSFNSWAGLLQGGTTASNYGQFVSDVFMMIQLLKEPETDLMAVFFFMEDACAGMIMLFRMLIIISRLYPASEEFLCLFKNYLGHDVPNRKYLRKYQRTLKIIASKLGGYSTRAITVPKGINCLMNYYIGAAMWQRPVDRRT</sequence>
<evidence type="ECO:0000313" key="3">
    <source>
        <dbReference type="EMBL" id="CAL8090633.1"/>
    </source>
</evidence>
<gene>
    <name evidence="3" type="ORF">ODALV1_LOCUS7708</name>
</gene>
<keyword evidence="2" id="KW-1133">Transmembrane helix</keyword>
<feature type="transmembrane region" description="Helical" evidence="2">
    <location>
        <begin position="127"/>
        <end position="146"/>
    </location>
</feature>
<evidence type="ECO:0000256" key="1">
    <source>
        <dbReference type="SAM" id="MobiDB-lite"/>
    </source>
</evidence>
<accession>A0ABP1Q5Z1</accession>
<feature type="region of interest" description="Disordered" evidence="1">
    <location>
        <begin position="222"/>
        <end position="255"/>
    </location>
</feature>
<evidence type="ECO:0000256" key="2">
    <source>
        <dbReference type="SAM" id="Phobius"/>
    </source>
</evidence>
<evidence type="ECO:0000313" key="4">
    <source>
        <dbReference type="Proteomes" id="UP001642540"/>
    </source>
</evidence>
<protein>
    <recommendedName>
        <fullName evidence="5">Odorant receptor</fullName>
    </recommendedName>
</protein>
<proteinExistence type="predicted"/>
<evidence type="ECO:0008006" key="5">
    <source>
        <dbReference type="Google" id="ProtNLM"/>
    </source>
</evidence>
<organism evidence="3 4">
    <name type="scientific">Orchesella dallaii</name>
    <dbReference type="NCBI Taxonomy" id="48710"/>
    <lineage>
        <taxon>Eukaryota</taxon>
        <taxon>Metazoa</taxon>
        <taxon>Ecdysozoa</taxon>
        <taxon>Arthropoda</taxon>
        <taxon>Hexapoda</taxon>
        <taxon>Collembola</taxon>
        <taxon>Entomobryomorpha</taxon>
        <taxon>Entomobryoidea</taxon>
        <taxon>Orchesellidae</taxon>
        <taxon>Orchesellinae</taxon>
        <taxon>Orchesella</taxon>
    </lineage>
</organism>
<dbReference type="EMBL" id="CAXLJM020000024">
    <property type="protein sequence ID" value="CAL8090633.1"/>
    <property type="molecule type" value="Genomic_DNA"/>
</dbReference>
<reference evidence="3 4" key="1">
    <citation type="submission" date="2024-08" db="EMBL/GenBank/DDBJ databases">
        <authorList>
            <person name="Cucini C."/>
            <person name="Frati F."/>
        </authorList>
    </citation>
    <scope>NUCLEOTIDE SEQUENCE [LARGE SCALE GENOMIC DNA]</scope>
</reference>